<name>A0A1H1FW30_9ACTN</name>
<accession>A0A1H1FW30</accession>
<dbReference type="SMR" id="A0A1H1FW30"/>
<dbReference type="InterPro" id="IPR000073">
    <property type="entry name" value="AB_hydrolase_1"/>
</dbReference>
<feature type="domain" description="AB hydrolase-1" evidence="1">
    <location>
        <begin position="22"/>
        <end position="127"/>
    </location>
</feature>
<dbReference type="InterPro" id="IPR029058">
    <property type="entry name" value="AB_hydrolase_fold"/>
</dbReference>
<dbReference type="STRING" id="35622.SAMN04489764_3217"/>
<dbReference type="GO" id="GO:0046503">
    <property type="term" value="P:glycerolipid catabolic process"/>
    <property type="evidence" value="ECO:0007669"/>
    <property type="project" value="TreeGrafter"/>
</dbReference>
<protein>
    <submittedName>
        <fullName evidence="2">Pimeloyl-ACP methyl ester carboxylesterase</fullName>
    </submittedName>
</protein>
<evidence type="ECO:0000313" key="2">
    <source>
        <dbReference type="EMBL" id="SDR05110.1"/>
    </source>
</evidence>
<dbReference type="Gene3D" id="3.40.50.1820">
    <property type="entry name" value="alpha/beta hydrolase"/>
    <property type="match status" value="1"/>
</dbReference>
<dbReference type="PANTHER" id="PTHR43433:SF5">
    <property type="entry name" value="AB HYDROLASE-1 DOMAIN-CONTAINING PROTEIN"/>
    <property type="match status" value="1"/>
</dbReference>
<gene>
    <name evidence="2" type="ORF">SAMN04489764_3217</name>
</gene>
<keyword evidence="3" id="KW-1185">Reference proteome</keyword>
<sequence length="297" mass="31748">MTSATVEVPGSLLHVERAGDGPALLLIPGGGGDAAMYADVVEPLSRTFTVITYDRRGNSRSPFTRPGASITPAPQADDAVAILDHHGLDRAYVFGSSGGAIIALELVIRHPGRLLGAVVHEAPLVRLLPADSAGRREIDRIGRLGRDGHLMRAYAAFGAMTLPDPPWLFRSPAGQAVIAAGTRLMLAVDGLARKIIRREPDAMTRRLRNAELLLRRELPAFCFDYQPDLTALAATTAPWCLATGRDSAGKPYHTAVRLLSERLGVPCLEFPGGHVPYMQHPEESTATLTAVLEGFAA</sequence>
<dbReference type="AlphaFoldDB" id="A0A1H1FW30"/>
<reference evidence="2 3" key="1">
    <citation type="submission" date="2016-10" db="EMBL/GenBank/DDBJ databases">
        <authorList>
            <person name="de Groot N.N."/>
        </authorList>
    </citation>
    <scope>NUCLEOTIDE SEQUENCE [LARGE SCALE GENOMIC DNA]</scope>
    <source>
        <strain evidence="2 3">DSM 43794</strain>
    </source>
</reference>
<dbReference type="OrthoDB" id="3210164at2"/>
<organism evidence="2 3">
    <name type="scientific">Thermostaphylospora chromogena</name>
    <dbReference type="NCBI Taxonomy" id="35622"/>
    <lineage>
        <taxon>Bacteria</taxon>
        <taxon>Bacillati</taxon>
        <taxon>Actinomycetota</taxon>
        <taxon>Actinomycetes</taxon>
        <taxon>Streptosporangiales</taxon>
        <taxon>Thermomonosporaceae</taxon>
        <taxon>Thermostaphylospora</taxon>
    </lineage>
</organism>
<dbReference type="SUPFAM" id="SSF53474">
    <property type="entry name" value="alpha/beta-Hydrolases"/>
    <property type="match status" value="1"/>
</dbReference>
<dbReference type="GO" id="GO:0004806">
    <property type="term" value="F:triacylglycerol lipase activity"/>
    <property type="evidence" value="ECO:0007669"/>
    <property type="project" value="TreeGrafter"/>
</dbReference>
<dbReference type="InterPro" id="IPR050471">
    <property type="entry name" value="AB_hydrolase"/>
</dbReference>
<proteinExistence type="predicted"/>
<dbReference type="PANTHER" id="PTHR43433">
    <property type="entry name" value="HYDROLASE, ALPHA/BETA FOLD FAMILY PROTEIN"/>
    <property type="match status" value="1"/>
</dbReference>
<dbReference type="Pfam" id="PF00561">
    <property type="entry name" value="Abhydrolase_1"/>
    <property type="match status" value="1"/>
</dbReference>
<dbReference type="EMBL" id="FNKK01000002">
    <property type="protein sequence ID" value="SDR05110.1"/>
    <property type="molecule type" value="Genomic_DNA"/>
</dbReference>
<dbReference type="Proteomes" id="UP000217103">
    <property type="component" value="Unassembled WGS sequence"/>
</dbReference>
<evidence type="ECO:0000259" key="1">
    <source>
        <dbReference type="Pfam" id="PF00561"/>
    </source>
</evidence>
<dbReference type="RefSeq" id="WP_093259758.1">
    <property type="nucleotide sequence ID" value="NZ_FNKK01000002.1"/>
</dbReference>
<evidence type="ECO:0000313" key="3">
    <source>
        <dbReference type="Proteomes" id="UP000217103"/>
    </source>
</evidence>